<evidence type="ECO:0000256" key="1">
    <source>
        <dbReference type="SAM" id="MobiDB-lite"/>
    </source>
</evidence>
<dbReference type="OrthoDB" id="8455715at2"/>
<feature type="compositionally biased region" description="Acidic residues" evidence="1">
    <location>
        <begin position="228"/>
        <end position="250"/>
    </location>
</feature>
<organism evidence="3 4">
    <name type="scientific">Methylovirgula ligni</name>
    <dbReference type="NCBI Taxonomy" id="569860"/>
    <lineage>
        <taxon>Bacteria</taxon>
        <taxon>Pseudomonadati</taxon>
        <taxon>Pseudomonadota</taxon>
        <taxon>Alphaproteobacteria</taxon>
        <taxon>Hyphomicrobiales</taxon>
        <taxon>Beijerinckiaceae</taxon>
        <taxon>Methylovirgula</taxon>
    </lineage>
</organism>
<proteinExistence type="predicted"/>
<dbReference type="RefSeq" id="WP_115836211.1">
    <property type="nucleotide sequence ID" value="NZ_CP025086.1"/>
</dbReference>
<feature type="transmembrane region" description="Helical" evidence="2">
    <location>
        <begin position="33"/>
        <end position="56"/>
    </location>
</feature>
<dbReference type="AlphaFoldDB" id="A0A3D9YZA1"/>
<gene>
    <name evidence="3" type="ORF">DES32_1735</name>
</gene>
<feature type="compositionally biased region" description="Low complexity" evidence="1">
    <location>
        <begin position="251"/>
        <end position="265"/>
    </location>
</feature>
<dbReference type="EMBL" id="QUMO01000002">
    <property type="protein sequence ID" value="REF88094.1"/>
    <property type="molecule type" value="Genomic_DNA"/>
</dbReference>
<keyword evidence="2" id="KW-0472">Membrane</keyword>
<keyword evidence="2" id="KW-0812">Transmembrane</keyword>
<evidence type="ECO:0000313" key="3">
    <source>
        <dbReference type="EMBL" id="REF88094.1"/>
    </source>
</evidence>
<accession>A0A3D9YZA1</accession>
<sequence>MKYALLILGGLLIVVGGYFLFTGSHIVASERGWSSVIAGTTALTGGIITLALAGVVKGLEDLKQILANAARPEAAVGIAAEEPATLETAIEMLIAPNLGPAPAGVEAAPPTEAEVPVPAPESPATAADIANPLIRERPRFTREFAPQSTPAEPAPAIAELRRRVAEDLILDWPGINLPPLSPTREPSPIAEEPVEEAVDLDSPPPLHFDHLGEDYAHTGAEGASSEYAAEEYAAEEYATEEYAAEEEPEAELALPPQASAASPESGGPPPATAAEPKAIGRYEAAGILYVMFSDGSIEAQSPQGTHRYKSMADLKASFQS</sequence>
<feature type="region of interest" description="Disordered" evidence="1">
    <location>
        <begin position="105"/>
        <end position="124"/>
    </location>
</feature>
<feature type="transmembrane region" description="Helical" evidence="2">
    <location>
        <begin position="5"/>
        <end position="27"/>
    </location>
</feature>
<reference evidence="3 4" key="1">
    <citation type="submission" date="2018-08" db="EMBL/GenBank/DDBJ databases">
        <title>Genomic Encyclopedia of Type Strains, Phase IV (KMG-IV): sequencing the most valuable type-strain genomes for metagenomic binning, comparative biology and taxonomic classification.</title>
        <authorList>
            <person name="Goeker M."/>
        </authorList>
    </citation>
    <scope>NUCLEOTIDE SEQUENCE [LARGE SCALE GENOMIC DNA]</scope>
    <source>
        <strain evidence="3 4">BW863</strain>
    </source>
</reference>
<protein>
    <submittedName>
        <fullName evidence="3">Uncharacterized protein</fullName>
    </submittedName>
</protein>
<keyword evidence="2" id="KW-1133">Transmembrane helix</keyword>
<evidence type="ECO:0000256" key="2">
    <source>
        <dbReference type="SAM" id="Phobius"/>
    </source>
</evidence>
<evidence type="ECO:0000313" key="4">
    <source>
        <dbReference type="Proteomes" id="UP000256900"/>
    </source>
</evidence>
<comment type="caution">
    <text evidence="3">The sequence shown here is derived from an EMBL/GenBank/DDBJ whole genome shotgun (WGS) entry which is preliminary data.</text>
</comment>
<keyword evidence="4" id="KW-1185">Reference proteome</keyword>
<name>A0A3D9YZA1_9HYPH</name>
<feature type="region of interest" description="Disordered" evidence="1">
    <location>
        <begin position="221"/>
        <end position="278"/>
    </location>
</feature>
<dbReference type="Proteomes" id="UP000256900">
    <property type="component" value="Unassembled WGS sequence"/>
</dbReference>